<sequence>MAPKPRDRESSEGSAVEDELESVFHPMANLALHGDAWDDTALIQAYDDAIDSYRRKHGGGREVEGDRGQPRRPRADRVAEAGPRGASASGACAPCARASASGTPGTPNRTASAAATSAALGTHEVGANGAARSAGTDEARRARGEAGDANGLDDEQQRAELWSEYWRSQQAWHAYGAGVHLPATAAAGSPGHVAGTYAAQASWPPQPSPYAAWPSAPPSALHAPAAPPPWGGHTIASAYGSAQQPHAGMSAPAQAWWAHMPSPMPAWPQPAQPPHDAAAWAHAHAPRAPPAPQPPTAPNYAQPPWPPRDAAAGPAVGVHTPPMPLGGSEELANLLLAWYYSGYYTGKYAASHGGPPPRPFG</sequence>
<gene>
    <name evidence="8" type="ORF">KFE25_011835</name>
</gene>
<keyword evidence="3" id="KW-0507">mRNA processing</keyword>
<dbReference type="GO" id="GO:0005634">
    <property type="term" value="C:nucleus"/>
    <property type="evidence" value="ECO:0007669"/>
    <property type="project" value="UniProtKB-SubCell"/>
</dbReference>
<dbReference type="GO" id="GO:0008380">
    <property type="term" value="P:RNA splicing"/>
    <property type="evidence" value="ECO:0007669"/>
    <property type="project" value="UniProtKB-KW"/>
</dbReference>
<dbReference type="CDD" id="cd22851">
    <property type="entry name" value="SMN_N"/>
    <property type="match status" value="1"/>
</dbReference>
<feature type="compositionally biased region" description="Basic and acidic residues" evidence="6">
    <location>
        <begin position="135"/>
        <end position="146"/>
    </location>
</feature>
<evidence type="ECO:0000313" key="8">
    <source>
        <dbReference type="EMBL" id="KAG8460344.1"/>
    </source>
</evidence>
<evidence type="ECO:0000256" key="1">
    <source>
        <dbReference type="ARBA" id="ARBA00004123"/>
    </source>
</evidence>
<evidence type="ECO:0000313" key="9">
    <source>
        <dbReference type="Proteomes" id="UP000751190"/>
    </source>
</evidence>
<dbReference type="EMBL" id="JAGTXO010000033">
    <property type="protein sequence ID" value="KAG8460344.1"/>
    <property type="molecule type" value="Genomic_DNA"/>
</dbReference>
<comment type="subcellular location">
    <subcellularLocation>
        <location evidence="1">Nucleus</location>
    </subcellularLocation>
</comment>
<feature type="domain" description="Survival Motor Neuron Gemin2-binding" evidence="7">
    <location>
        <begin position="33"/>
        <end position="58"/>
    </location>
</feature>
<comment type="caution">
    <text evidence="8">The sequence shown here is derived from an EMBL/GenBank/DDBJ whole genome shotgun (WGS) entry which is preliminary data.</text>
</comment>
<name>A0A8J6C4M6_DIALT</name>
<feature type="compositionally biased region" description="Basic and acidic residues" evidence="6">
    <location>
        <begin position="59"/>
        <end position="79"/>
    </location>
</feature>
<dbReference type="PANTHER" id="PTHR39267:SF1">
    <property type="entry name" value="SURVIVAL MOTOR NEURON PROTEIN"/>
    <property type="match status" value="1"/>
</dbReference>
<dbReference type="Proteomes" id="UP000751190">
    <property type="component" value="Unassembled WGS sequence"/>
</dbReference>
<dbReference type="InterPro" id="IPR049481">
    <property type="entry name" value="SMN_G2-BD"/>
</dbReference>
<comment type="similarity">
    <text evidence="2">Belongs to the SMN family.</text>
</comment>
<dbReference type="InterPro" id="IPR040424">
    <property type="entry name" value="Smn1"/>
</dbReference>
<evidence type="ECO:0000256" key="4">
    <source>
        <dbReference type="ARBA" id="ARBA00023187"/>
    </source>
</evidence>
<reference evidence="8" key="1">
    <citation type="submission" date="2021-05" db="EMBL/GenBank/DDBJ databases">
        <title>The genome of the haptophyte Pavlova lutheri (Diacronema luteri, Pavlovales) - a model for lipid biosynthesis in eukaryotic algae.</title>
        <authorList>
            <person name="Hulatt C.J."/>
            <person name="Posewitz M.C."/>
        </authorList>
    </citation>
    <scope>NUCLEOTIDE SEQUENCE</scope>
    <source>
        <strain evidence="8">NIVA-4/92</strain>
    </source>
</reference>
<dbReference type="GO" id="GO:0006397">
    <property type="term" value="P:mRNA processing"/>
    <property type="evidence" value="ECO:0007669"/>
    <property type="project" value="UniProtKB-KW"/>
</dbReference>
<feature type="compositionally biased region" description="Low complexity" evidence="6">
    <location>
        <begin position="274"/>
        <end position="283"/>
    </location>
</feature>
<dbReference type="InterPro" id="IPR047313">
    <property type="entry name" value="SMN_C"/>
</dbReference>
<evidence type="ECO:0000259" key="7">
    <source>
        <dbReference type="Pfam" id="PF20636"/>
    </source>
</evidence>
<proteinExistence type="inferred from homology"/>
<keyword evidence="4" id="KW-0508">mRNA splicing</keyword>
<dbReference type="OrthoDB" id="197400at2759"/>
<dbReference type="PANTHER" id="PTHR39267">
    <property type="entry name" value="SURVIVAL MOTOR NEURON-LIKE PROTEIN 1"/>
    <property type="match status" value="1"/>
</dbReference>
<evidence type="ECO:0000256" key="6">
    <source>
        <dbReference type="SAM" id="MobiDB-lite"/>
    </source>
</evidence>
<organism evidence="8 9">
    <name type="scientific">Diacronema lutheri</name>
    <name type="common">Unicellular marine alga</name>
    <name type="synonym">Monochrysis lutheri</name>
    <dbReference type="NCBI Taxonomy" id="2081491"/>
    <lineage>
        <taxon>Eukaryota</taxon>
        <taxon>Haptista</taxon>
        <taxon>Haptophyta</taxon>
        <taxon>Pavlovophyceae</taxon>
        <taxon>Pavlovales</taxon>
        <taxon>Pavlovaceae</taxon>
        <taxon>Diacronema</taxon>
    </lineage>
</organism>
<feature type="region of interest" description="Disordered" evidence="6">
    <location>
        <begin position="264"/>
        <end position="318"/>
    </location>
</feature>
<dbReference type="AlphaFoldDB" id="A0A8J6C4M6"/>
<protein>
    <recommendedName>
        <fullName evidence="7">Survival Motor Neuron Gemin2-binding domain-containing protein</fullName>
    </recommendedName>
</protein>
<dbReference type="CDD" id="cd22852">
    <property type="entry name" value="SMN_C"/>
    <property type="match status" value="1"/>
</dbReference>
<keyword evidence="5" id="KW-0539">Nucleus</keyword>
<dbReference type="Pfam" id="PF20636">
    <property type="entry name" value="SMN_G2-BD"/>
    <property type="match status" value="1"/>
</dbReference>
<feature type="compositionally biased region" description="Pro residues" evidence="6">
    <location>
        <begin position="264"/>
        <end position="273"/>
    </location>
</feature>
<accession>A0A8J6C4M6</accession>
<evidence type="ECO:0000256" key="3">
    <source>
        <dbReference type="ARBA" id="ARBA00022664"/>
    </source>
</evidence>
<evidence type="ECO:0000256" key="2">
    <source>
        <dbReference type="ARBA" id="ARBA00005371"/>
    </source>
</evidence>
<feature type="compositionally biased region" description="Pro residues" evidence="6">
    <location>
        <begin position="287"/>
        <end position="307"/>
    </location>
</feature>
<feature type="compositionally biased region" description="Low complexity" evidence="6">
    <location>
        <begin position="110"/>
        <end position="119"/>
    </location>
</feature>
<feature type="region of interest" description="Disordered" evidence="6">
    <location>
        <begin position="53"/>
        <end position="154"/>
    </location>
</feature>
<feature type="compositionally biased region" description="Low complexity" evidence="6">
    <location>
        <begin position="81"/>
        <end position="102"/>
    </location>
</feature>
<evidence type="ECO:0000256" key="5">
    <source>
        <dbReference type="ARBA" id="ARBA00023242"/>
    </source>
</evidence>
<keyword evidence="9" id="KW-1185">Reference proteome</keyword>
<dbReference type="OMA" id="HPMANLA"/>